<dbReference type="InterPro" id="IPR002156">
    <property type="entry name" value="RNaseH_domain"/>
</dbReference>
<organism evidence="2 3">
    <name type="scientific">Thermoanaerobaculum aquaticum</name>
    <dbReference type="NCBI Taxonomy" id="1312852"/>
    <lineage>
        <taxon>Bacteria</taxon>
        <taxon>Pseudomonadati</taxon>
        <taxon>Acidobacteriota</taxon>
        <taxon>Thermoanaerobaculia</taxon>
        <taxon>Thermoanaerobaculales</taxon>
        <taxon>Thermoanaerobaculaceae</taxon>
        <taxon>Thermoanaerobaculum</taxon>
    </lineage>
</organism>
<dbReference type="GO" id="GO:0003676">
    <property type="term" value="F:nucleic acid binding"/>
    <property type="evidence" value="ECO:0007669"/>
    <property type="project" value="InterPro"/>
</dbReference>
<proteinExistence type="predicted"/>
<evidence type="ECO:0000313" key="2">
    <source>
        <dbReference type="EMBL" id="KDA54992.1"/>
    </source>
</evidence>
<dbReference type="RefSeq" id="WP_053334718.1">
    <property type="nucleotide sequence ID" value="NZ_JMFG01000002.1"/>
</dbReference>
<evidence type="ECO:0000313" key="3">
    <source>
        <dbReference type="Proteomes" id="UP000027284"/>
    </source>
</evidence>
<dbReference type="PANTHER" id="PTHR48475">
    <property type="entry name" value="RIBONUCLEASE H"/>
    <property type="match status" value="1"/>
</dbReference>
<dbReference type="InterPro" id="IPR012337">
    <property type="entry name" value="RNaseH-like_sf"/>
</dbReference>
<dbReference type="PROSITE" id="PS50879">
    <property type="entry name" value="RNASE_H_1"/>
    <property type="match status" value="1"/>
</dbReference>
<dbReference type="PANTHER" id="PTHR48475:SF1">
    <property type="entry name" value="RNASE H TYPE-1 DOMAIN-CONTAINING PROTEIN"/>
    <property type="match status" value="1"/>
</dbReference>
<dbReference type="OrthoDB" id="7845843at2"/>
<accession>A0A062XQW7</accession>
<name>A0A062XQW7_9BACT</name>
<keyword evidence="3" id="KW-1185">Reference proteome</keyword>
<comment type="caution">
    <text evidence="2">The sequence shown here is derived from an EMBL/GenBank/DDBJ whole genome shotgun (WGS) entry which is preliminary data.</text>
</comment>
<dbReference type="STRING" id="1312852.EG19_04125"/>
<dbReference type="Proteomes" id="UP000027284">
    <property type="component" value="Unassembled WGS sequence"/>
</dbReference>
<dbReference type="SUPFAM" id="SSF53098">
    <property type="entry name" value="Ribonuclease H-like"/>
    <property type="match status" value="1"/>
</dbReference>
<evidence type="ECO:0000259" key="1">
    <source>
        <dbReference type="PROSITE" id="PS50879"/>
    </source>
</evidence>
<dbReference type="AlphaFoldDB" id="A0A062XQW7"/>
<dbReference type="InterPro" id="IPR036397">
    <property type="entry name" value="RNaseH_sf"/>
</dbReference>
<dbReference type="CDD" id="cd09279">
    <property type="entry name" value="RNase_HI_like"/>
    <property type="match status" value="1"/>
</dbReference>
<dbReference type="Pfam" id="PF13456">
    <property type="entry name" value="RVT_3"/>
    <property type="match status" value="1"/>
</dbReference>
<sequence length="142" mass="15651">MSFFRVEIDGGAWGNPGEAGAGVVIIHPDGQREEHTVYLGHATNNVAEYAALLAALRRLLELQAQEVAIQTDSELLARQLTGSYKVRAPHLKPLWEQAQKALARFSRVDIRAVPREQNTRADRLVAEAIAHKRSTLPSPLVP</sequence>
<gene>
    <name evidence="2" type="ORF">EG19_04125</name>
</gene>
<dbReference type="Gene3D" id="3.30.420.10">
    <property type="entry name" value="Ribonuclease H-like superfamily/Ribonuclease H"/>
    <property type="match status" value="1"/>
</dbReference>
<dbReference type="GO" id="GO:0004523">
    <property type="term" value="F:RNA-DNA hybrid ribonuclease activity"/>
    <property type="evidence" value="ECO:0007669"/>
    <property type="project" value="InterPro"/>
</dbReference>
<reference evidence="2 3" key="1">
    <citation type="submission" date="2014-04" db="EMBL/GenBank/DDBJ databases">
        <title>The Genome Sequence of Thermoanaerobaculum aquaticum MP-01, The First Cultivated Group 23 Acidobacterium.</title>
        <authorList>
            <person name="Stamps B.W."/>
            <person name="Losey N.A."/>
            <person name="Lawson P.A."/>
            <person name="Stevenson B.S."/>
        </authorList>
    </citation>
    <scope>NUCLEOTIDE SEQUENCE [LARGE SCALE GENOMIC DNA]</scope>
    <source>
        <strain evidence="2 3">MP-01</strain>
    </source>
</reference>
<dbReference type="EMBL" id="JMFG01000002">
    <property type="protein sequence ID" value="KDA54992.1"/>
    <property type="molecule type" value="Genomic_DNA"/>
</dbReference>
<protein>
    <recommendedName>
        <fullName evidence="1">RNase H type-1 domain-containing protein</fullName>
    </recommendedName>
</protein>
<feature type="domain" description="RNase H type-1" evidence="1">
    <location>
        <begin position="1"/>
        <end position="130"/>
    </location>
</feature>